<dbReference type="EMBL" id="GGFK01015472">
    <property type="protein sequence ID" value="MBW48793.1"/>
    <property type="molecule type" value="Transcribed_RNA"/>
</dbReference>
<proteinExistence type="predicted"/>
<organism evidence="1">
    <name type="scientific">Anopheles triannulatus</name>
    <dbReference type="NCBI Taxonomy" id="58253"/>
    <lineage>
        <taxon>Eukaryota</taxon>
        <taxon>Metazoa</taxon>
        <taxon>Ecdysozoa</taxon>
        <taxon>Arthropoda</taxon>
        <taxon>Hexapoda</taxon>
        <taxon>Insecta</taxon>
        <taxon>Pterygota</taxon>
        <taxon>Neoptera</taxon>
        <taxon>Endopterygota</taxon>
        <taxon>Diptera</taxon>
        <taxon>Nematocera</taxon>
        <taxon>Culicoidea</taxon>
        <taxon>Culicidae</taxon>
        <taxon>Anophelinae</taxon>
        <taxon>Anopheles</taxon>
    </lineage>
</organism>
<protein>
    <submittedName>
        <fullName evidence="1">Putative secreted protein</fullName>
    </submittedName>
</protein>
<name>A0A2M4B6W5_9DIPT</name>
<evidence type="ECO:0000313" key="1">
    <source>
        <dbReference type="EMBL" id="MBW48793.1"/>
    </source>
</evidence>
<dbReference type="AlphaFoldDB" id="A0A2M4B6W5"/>
<sequence length="69" mass="8157">MSWFLPSVGCCILHWIPAENIHLFREKKNTALKPNGCNWNGKIKTNTLILSKPEEERWSITHLEFKRNH</sequence>
<reference evidence="1" key="1">
    <citation type="submission" date="2018-01" db="EMBL/GenBank/DDBJ databases">
        <title>An insight into the sialome of Amazonian anophelines.</title>
        <authorList>
            <person name="Ribeiro J.M."/>
            <person name="Scarpassa V."/>
            <person name="Calvo E."/>
        </authorList>
    </citation>
    <scope>NUCLEOTIDE SEQUENCE</scope>
    <source>
        <tissue evidence="1">Salivary glands</tissue>
    </source>
</reference>
<accession>A0A2M4B6W5</accession>